<dbReference type="HAMAP" id="MF_00210">
    <property type="entry name" value="EPSP_synth"/>
    <property type="match status" value="1"/>
</dbReference>
<feature type="binding site" evidence="7">
    <location>
        <position position="23"/>
    </location>
    <ligand>
        <name>3-phosphoshikimate</name>
        <dbReference type="ChEBI" id="CHEBI:145989"/>
    </ligand>
</feature>
<feature type="binding site" evidence="7">
    <location>
        <position position="390"/>
    </location>
    <ligand>
        <name>phosphoenolpyruvate</name>
        <dbReference type="ChEBI" id="CHEBI:58702"/>
    </ligand>
</feature>
<comment type="caution">
    <text evidence="7">Lacks conserved residue(s) required for the propagation of feature annotation.</text>
</comment>
<dbReference type="InterPro" id="IPR013792">
    <property type="entry name" value="RNA3'P_cycl/enolpyr_Trfase_a/b"/>
</dbReference>
<dbReference type="PIRSF" id="PIRSF000505">
    <property type="entry name" value="EPSPS"/>
    <property type="match status" value="1"/>
</dbReference>
<feature type="binding site" evidence="7">
    <location>
        <position position="147"/>
    </location>
    <ligand>
        <name>phosphoenolpyruvate</name>
        <dbReference type="ChEBI" id="CHEBI:58702"/>
    </ligand>
</feature>
<comment type="caution">
    <text evidence="9">The sequence shown here is derived from an EMBL/GenBank/DDBJ whole genome shotgun (WGS) entry which is preliminary data.</text>
</comment>
<dbReference type="SUPFAM" id="SSF55205">
    <property type="entry name" value="EPT/RTPC-like"/>
    <property type="match status" value="1"/>
</dbReference>
<keyword evidence="3 7" id="KW-0028">Amino-acid biosynthesis</keyword>
<name>A0ABX1GN12_9FLAO</name>
<protein>
    <recommendedName>
        <fullName evidence="7">3-phosphoshikimate 1-carboxyvinyltransferase</fullName>
        <ecNumber evidence="7">2.5.1.19</ecNumber>
    </recommendedName>
    <alternativeName>
        <fullName evidence="7">5-enolpyruvylshikimate-3-phosphate synthase</fullName>
        <shortName evidence="7">EPSP synthase</shortName>
        <shortName evidence="7">EPSPS</shortName>
    </alternativeName>
</protein>
<feature type="binding site" evidence="7">
    <location>
        <position position="292"/>
    </location>
    <ligand>
        <name>3-phosphoshikimate</name>
        <dbReference type="ChEBI" id="CHEBI:145989"/>
    </ligand>
</feature>
<evidence type="ECO:0000256" key="3">
    <source>
        <dbReference type="ARBA" id="ARBA00022605"/>
    </source>
</evidence>
<dbReference type="Proteomes" id="UP000718451">
    <property type="component" value="Unassembled WGS sequence"/>
</dbReference>
<feature type="binding site" evidence="7">
    <location>
        <position position="23"/>
    </location>
    <ligand>
        <name>phosphoenolpyruvate</name>
        <dbReference type="ChEBI" id="CHEBI:58702"/>
    </ligand>
</feature>
<feature type="binding site" evidence="7">
    <location>
        <position position="323"/>
    </location>
    <ligand>
        <name>phosphoenolpyruvate</name>
        <dbReference type="ChEBI" id="CHEBI:58702"/>
    </ligand>
</feature>
<keyword evidence="4 7" id="KW-0808">Transferase</keyword>
<dbReference type="PANTHER" id="PTHR21090">
    <property type="entry name" value="AROM/DEHYDROQUINATE SYNTHASE"/>
    <property type="match status" value="1"/>
</dbReference>
<feature type="binding site" evidence="7">
    <location>
        <position position="146"/>
    </location>
    <ligand>
        <name>3-phosphoshikimate</name>
        <dbReference type="ChEBI" id="CHEBI:145989"/>
    </ligand>
</feature>
<dbReference type="InterPro" id="IPR001986">
    <property type="entry name" value="Enolpyruvate_Tfrase_dom"/>
</dbReference>
<dbReference type="PANTHER" id="PTHR21090:SF5">
    <property type="entry name" value="PENTAFUNCTIONAL AROM POLYPEPTIDE"/>
    <property type="match status" value="1"/>
</dbReference>
<feature type="binding site" evidence="7">
    <location>
        <position position="99"/>
    </location>
    <ligand>
        <name>phosphoenolpyruvate</name>
        <dbReference type="ChEBI" id="CHEBI:58702"/>
    </ligand>
</feature>
<feature type="domain" description="Enolpyruvate transferase" evidence="8">
    <location>
        <begin position="64"/>
        <end position="397"/>
    </location>
</feature>
<feature type="binding site" evidence="7">
    <location>
        <position position="319"/>
    </location>
    <ligand>
        <name>3-phosphoshikimate</name>
        <dbReference type="ChEBI" id="CHEBI:145989"/>
    </ligand>
</feature>
<comment type="pathway">
    <text evidence="1 7">Metabolic intermediate biosynthesis; chorismate biosynthesis; chorismate from D-erythrose 4-phosphate and phosphoenolpyruvate: step 6/7.</text>
</comment>
<dbReference type="EC" id="2.5.1.19" evidence="7"/>
<feature type="binding site" evidence="7">
    <location>
        <position position="145"/>
    </location>
    <ligand>
        <name>3-phosphoshikimate</name>
        <dbReference type="ChEBI" id="CHEBI:145989"/>
    </ligand>
</feature>
<feature type="binding site" evidence="7">
    <location>
        <position position="147"/>
    </location>
    <ligand>
        <name>3-phosphoshikimate</name>
        <dbReference type="ChEBI" id="CHEBI:145989"/>
    </ligand>
</feature>
<proteinExistence type="inferred from homology"/>
<feature type="binding site" evidence="7">
    <location>
        <position position="70"/>
    </location>
    <ligand>
        <name>phosphoenolpyruvate</name>
        <dbReference type="ChEBI" id="CHEBI:58702"/>
    </ligand>
</feature>
<comment type="similarity">
    <text evidence="2 7">Belongs to the EPSP synthase family.</text>
</comment>
<evidence type="ECO:0000256" key="1">
    <source>
        <dbReference type="ARBA" id="ARBA00004811"/>
    </source>
</evidence>
<evidence type="ECO:0000256" key="6">
    <source>
        <dbReference type="ARBA" id="ARBA00044633"/>
    </source>
</evidence>
<feature type="binding site" evidence="7">
    <location>
        <position position="24"/>
    </location>
    <ligand>
        <name>3-phosphoshikimate</name>
        <dbReference type="ChEBI" id="CHEBI:145989"/>
    </ligand>
</feature>
<keyword evidence="5 7" id="KW-0057">Aromatic amino acid biosynthesis</keyword>
<comment type="catalytic activity">
    <reaction evidence="6">
        <text>3-phosphoshikimate + phosphoenolpyruvate = 5-O-(1-carboxyvinyl)-3-phosphoshikimate + phosphate</text>
        <dbReference type="Rhea" id="RHEA:21256"/>
        <dbReference type="ChEBI" id="CHEBI:43474"/>
        <dbReference type="ChEBI" id="CHEBI:57701"/>
        <dbReference type="ChEBI" id="CHEBI:58702"/>
        <dbReference type="ChEBI" id="CHEBI:145989"/>
        <dbReference type="EC" id="2.5.1.19"/>
    </reaction>
    <physiologicalReaction direction="left-to-right" evidence="6">
        <dbReference type="Rhea" id="RHEA:21257"/>
    </physiologicalReaction>
</comment>
<evidence type="ECO:0000256" key="5">
    <source>
        <dbReference type="ARBA" id="ARBA00023141"/>
    </source>
</evidence>
<evidence type="ECO:0000313" key="10">
    <source>
        <dbReference type="Proteomes" id="UP000718451"/>
    </source>
</evidence>
<dbReference type="EMBL" id="JAAWWL010000001">
    <property type="protein sequence ID" value="NKI30476.1"/>
    <property type="molecule type" value="Genomic_DNA"/>
</dbReference>
<dbReference type="Gene3D" id="3.65.10.10">
    <property type="entry name" value="Enolpyruvate transferase domain"/>
    <property type="match status" value="2"/>
</dbReference>
<feature type="binding site" evidence="7">
    <location>
        <position position="173"/>
    </location>
    <ligand>
        <name>3-phosphoshikimate</name>
        <dbReference type="ChEBI" id="CHEBI:145989"/>
    </ligand>
</feature>
<keyword evidence="10" id="KW-1185">Reference proteome</keyword>
<feature type="active site" description="Proton acceptor" evidence="7">
    <location>
        <position position="292"/>
    </location>
</feature>
<dbReference type="RefSeq" id="WP_168550720.1">
    <property type="nucleotide sequence ID" value="NZ_JAAWWL010000001.1"/>
</dbReference>
<comment type="function">
    <text evidence="7">Catalyzes the transfer of the enolpyruvyl moiety of phosphoenolpyruvate (PEP) to the 5-hydroxyl of shikimate-3-phosphate (S3P) to produce enolpyruvyl shikimate-3-phosphate and inorganic phosphate.</text>
</comment>
<accession>A0ABX1GN12</accession>
<reference evidence="9 10" key="1">
    <citation type="submission" date="2020-04" db="EMBL/GenBank/DDBJ databases">
        <authorList>
            <person name="Yoon J."/>
        </authorList>
    </citation>
    <scope>NUCLEOTIDE SEQUENCE [LARGE SCALE GENOMIC DNA]</scope>
    <source>
        <strain evidence="9 10">DJ-13</strain>
    </source>
</reference>
<feature type="binding site" evidence="7">
    <location>
        <position position="28"/>
    </location>
    <ligand>
        <name>3-phosphoshikimate</name>
        <dbReference type="ChEBI" id="CHEBI:145989"/>
    </ligand>
</feature>
<evidence type="ECO:0000313" key="9">
    <source>
        <dbReference type="EMBL" id="NKI30476.1"/>
    </source>
</evidence>
<dbReference type="Pfam" id="PF00275">
    <property type="entry name" value="EPSP_synthase"/>
    <property type="match status" value="1"/>
</dbReference>
<evidence type="ECO:0000256" key="4">
    <source>
        <dbReference type="ARBA" id="ARBA00022679"/>
    </source>
</evidence>
<feature type="binding site" evidence="7">
    <location>
        <position position="366"/>
    </location>
    <ligand>
        <name>phosphoenolpyruvate</name>
        <dbReference type="ChEBI" id="CHEBI:58702"/>
    </ligand>
</feature>
<keyword evidence="7" id="KW-0963">Cytoplasm</keyword>
<comment type="subunit">
    <text evidence="7">Monomer.</text>
</comment>
<sequence length="409" mass="44539">MKLHISSPENQQIQKSIQITGSKSETNRLLLLQALFPSLKIENLSNSDDAQVMQKGLQVTVGEVDIHHAGTAMRFLTSYFACQEGKEVLLTGSHRMKERPISVLVDALRSLGAEIEYAENEGYPPLKISGKKISASKVSLPANISSQYISSLCLVAPSLENGLEIELVGKITSVPYIKMTLALLTEVGIVNSFEGNSINVSSISEVKPSTLVVESDWSAASYFYSVVALADLGTEIELASYKQNSLQGDSVLAEIYKKLGVKTTFDNNAIRLQKAQVVEMESLNLDLSNAPDIAQTIAVTCLGLGIGCKLTGLHTLPIKETDRLAAMKTELEKFGATVEIDKESLTLIIPTLSNDEVAVDTYHDHRMAMAFAPLAMKTSFYVNDSGVVSKSYPDFWTDFESLGFQITEA</sequence>
<dbReference type="InterPro" id="IPR036968">
    <property type="entry name" value="Enolpyruvate_Tfrase_sf"/>
</dbReference>
<organism evidence="9 10">
    <name type="scientific">Croceivirga thetidis</name>
    <dbReference type="NCBI Taxonomy" id="2721623"/>
    <lineage>
        <taxon>Bacteria</taxon>
        <taxon>Pseudomonadati</taxon>
        <taxon>Bacteroidota</taxon>
        <taxon>Flavobacteriia</taxon>
        <taxon>Flavobacteriales</taxon>
        <taxon>Flavobacteriaceae</taxon>
        <taxon>Croceivirga</taxon>
    </lineage>
</organism>
<evidence type="ECO:0000256" key="7">
    <source>
        <dbReference type="HAMAP-Rule" id="MF_00210"/>
    </source>
</evidence>
<dbReference type="InterPro" id="IPR006264">
    <property type="entry name" value="EPSP_synthase"/>
</dbReference>
<gene>
    <name evidence="7" type="primary">aroA</name>
    <name evidence="9" type="ORF">HCU67_00855</name>
</gene>
<evidence type="ECO:0000259" key="8">
    <source>
        <dbReference type="Pfam" id="PF00275"/>
    </source>
</evidence>
<comment type="subcellular location">
    <subcellularLocation>
        <location evidence="7">Cytoplasm</location>
    </subcellularLocation>
</comment>
<evidence type="ECO:0000256" key="2">
    <source>
        <dbReference type="ARBA" id="ARBA00009948"/>
    </source>
</evidence>